<evidence type="ECO:0000313" key="2">
    <source>
        <dbReference type="EMBL" id="MDT7013882.1"/>
    </source>
</evidence>
<keyword evidence="1" id="KW-0812">Transmembrane</keyword>
<comment type="caution">
    <text evidence="2">The sequence shown here is derived from an EMBL/GenBank/DDBJ whole genome shotgun (WGS) entry which is preliminary data.</text>
</comment>
<dbReference type="RefSeq" id="WP_107738660.1">
    <property type="nucleotide sequence ID" value="NZ_JAVLAM010000001.1"/>
</dbReference>
<evidence type="ECO:0008006" key="4">
    <source>
        <dbReference type="Google" id="ProtNLM"/>
    </source>
</evidence>
<proteinExistence type="predicted"/>
<accession>A0AAW8W557</accession>
<reference evidence="2" key="1">
    <citation type="submission" date="2023-08" db="EMBL/GenBank/DDBJ databases">
        <authorList>
            <person name="Page C.A."/>
            <person name="Perez-Diaz I.M."/>
        </authorList>
    </citation>
    <scope>NUCLEOTIDE SEQUENCE</scope>
    <source>
        <strain evidence="2">3.8.38</strain>
    </source>
</reference>
<evidence type="ECO:0000313" key="3">
    <source>
        <dbReference type="Proteomes" id="UP001254075"/>
    </source>
</evidence>
<feature type="transmembrane region" description="Helical" evidence="1">
    <location>
        <begin position="65"/>
        <end position="81"/>
    </location>
</feature>
<dbReference type="Proteomes" id="UP001254075">
    <property type="component" value="Unassembled WGS sequence"/>
</dbReference>
<sequence>MQKLRQMTFLQFFGYLALILGILIEGYALMNHPGSLSSGDDMFGGAVVLALAVSFLHDRPLGRKLVIIALSTLGFGYFTFIHTHAWLWTILLAIAIAAFLIYVVGIREDIHRSHSDWLHF</sequence>
<feature type="transmembrane region" description="Helical" evidence="1">
    <location>
        <begin position="12"/>
        <end position="30"/>
    </location>
</feature>
<keyword evidence="1" id="KW-0472">Membrane</keyword>
<evidence type="ECO:0000256" key="1">
    <source>
        <dbReference type="SAM" id="Phobius"/>
    </source>
</evidence>
<dbReference type="EMBL" id="JAVLAM010000001">
    <property type="protein sequence ID" value="MDT7013882.1"/>
    <property type="molecule type" value="Genomic_DNA"/>
</dbReference>
<organism evidence="2 3">
    <name type="scientific">Levilactobacillus namurensis</name>
    <dbReference type="NCBI Taxonomy" id="380393"/>
    <lineage>
        <taxon>Bacteria</taxon>
        <taxon>Bacillati</taxon>
        <taxon>Bacillota</taxon>
        <taxon>Bacilli</taxon>
        <taxon>Lactobacillales</taxon>
        <taxon>Lactobacillaceae</taxon>
        <taxon>Levilactobacillus</taxon>
    </lineage>
</organism>
<keyword evidence="1" id="KW-1133">Transmembrane helix</keyword>
<gene>
    <name evidence="2" type="ORF">RI532_05495</name>
</gene>
<protein>
    <recommendedName>
        <fullName evidence="4">Integral membrane protein</fullName>
    </recommendedName>
</protein>
<feature type="transmembrane region" description="Helical" evidence="1">
    <location>
        <begin position="87"/>
        <end position="105"/>
    </location>
</feature>
<dbReference type="AlphaFoldDB" id="A0AAW8W557"/>
<feature type="transmembrane region" description="Helical" evidence="1">
    <location>
        <begin position="42"/>
        <end position="58"/>
    </location>
</feature>
<name>A0AAW8W557_9LACO</name>